<feature type="domain" description="PAS" evidence="4">
    <location>
        <begin position="40"/>
        <end position="109"/>
    </location>
</feature>
<keyword evidence="6" id="KW-1185">Reference proteome</keyword>
<dbReference type="EMBL" id="FCNW02000061">
    <property type="protein sequence ID" value="SAL64181.1"/>
    <property type="molecule type" value="Genomic_DNA"/>
</dbReference>
<dbReference type="AlphaFoldDB" id="A0A158J770"/>
<dbReference type="GO" id="GO:0000155">
    <property type="term" value="F:phosphorelay sensor kinase activity"/>
    <property type="evidence" value="ECO:0007669"/>
    <property type="project" value="InterPro"/>
</dbReference>
<evidence type="ECO:0000256" key="2">
    <source>
        <dbReference type="ARBA" id="ARBA00012438"/>
    </source>
</evidence>
<feature type="compositionally biased region" description="Basic and acidic residues" evidence="3">
    <location>
        <begin position="300"/>
        <end position="309"/>
    </location>
</feature>
<dbReference type="InterPro" id="IPR003661">
    <property type="entry name" value="HisK_dim/P_dom"/>
</dbReference>
<dbReference type="SUPFAM" id="SSF47384">
    <property type="entry name" value="Homodimeric domain of signal transducing histidine kinase"/>
    <property type="match status" value="1"/>
</dbReference>
<dbReference type="SMART" id="SM00091">
    <property type="entry name" value="PAS"/>
    <property type="match status" value="1"/>
</dbReference>
<dbReference type="SUPFAM" id="SSF55785">
    <property type="entry name" value="PYP-like sensor domain (PAS domain)"/>
    <property type="match status" value="1"/>
</dbReference>
<dbReference type="PROSITE" id="PS50112">
    <property type="entry name" value="PAS"/>
    <property type="match status" value="1"/>
</dbReference>
<keyword evidence="5" id="KW-0808">Transferase</keyword>
<feature type="region of interest" description="Disordered" evidence="3">
    <location>
        <begin position="300"/>
        <end position="321"/>
    </location>
</feature>
<dbReference type="RefSeq" id="WP_235007852.1">
    <property type="nucleotide sequence ID" value="NZ_FCNW02000061.1"/>
</dbReference>
<name>A0A158J770_9BURK</name>
<organism evidence="5 6">
    <name type="scientific">Caballeronia humi</name>
    <dbReference type="NCBI Taxonomy" id="326474"/>
    <lineage>
        <taxon>Bacteria</taxon>
        <taxon>Pseudomonadati</taxon>
        <taxon>Pseudomonadota</taxon>
        <taxon>Betaproteobacteria</taxon>
        <taxon>Burkholderiales</taxon>
        <taxon>Burkholderiaceae</taxon>
        <taxon>Caballeronia</taxon>
    </lineage>
</organism>
<evidence type="ECO:0000256" key="3">
    <source>
        <dbReference type="SAM" id="MobiDB-lite"/>
    </source>
</evidence>
<feature type="region of interest" description="Disordered" evidence="3">
    <location>
        <begin position="14"/>
        <end position="44"/>
    </location>
</feature>
<evidence type="ECO:0000313" key="5">
    <source>
        <dbReference type="EMBL" id="SAL64181.1"/>
    </source>
</evidence>
<dbReference type="CDD" id="cd00082">
    <property type="entry name" value="HisKA"/>
    <property type="match status" value="1"/>
</dbReference>
<dbReference type="EC" id="2.7.13.3" evidence="2"/>
<dbReference type="InterPro" id="IPR013767">
    <property type="entry name" value="PAS_fold"/>
</dbReference>
<reference evidence="5" key="1">
    <citation type="submission" date="2016-01" db="EMBL/GenBank/DDBJ databases">
        <authorList>
            <person name="Peeters C."/>
        </authorList>
    </citation>
    <scope>NUCLEOTIDE SEQUENCE [LARGE SCALE GENOMIC DNA]</scope>
    <source>
        <strain evidence="5">LMG 22934</strain>
    </source>
</reference>
<dbReference type="Proteomes" id="UP000054977">
    <property type="component" value="Unassembled WGS sequence"/>
</dbReference>
<dbReference type="Pfam" id="PF00989">
    <property type="entry name" value="PAS"/>
    <property type="match status" value="1"/>
</dbReference>
<dbReference type="CDD" id="cd00130">
    <property type="entry name" value="PAS"/>
    <property type="match status" value="1"/>
</dbReference>
<dbReference type="Pfam" id="PF00512">
    <property type="entry name" value="HisKA"/>
    <property type="match status" value="1"/>
</dbReference>
<dbReference type="Gene3D" id="3.30.450.20">
    <property type="entry name" value="PAS domain"/>
    <property type="match status" value="1"/>
</dbReference>
<comment type="caution">
    <text evidence="5">The sequence shown here is derived from an EMBL/GenBank/DDBJ whole genome shotgun (WGS) entry which is preliminary data.</text>
</comment>
<evidence type="ECO:0000259" key="4">
    <source>
        <dbReference type="PROSITE" id="PS50112"/>
    </source>
</evidence>
<dbReference type="InterPro" id="IPR035965">
    <property type="entry name" value="PAS-like_dom_sf"/>
</dbReference>
<comment type="catalytic activity">
    <reaction evidence="1">
        <text>ATP + protein L-histidine = ADP + protein N-phospho-L-histidine.</text>
        <dbReference type="EC" id="2.7.13.3"/>
    </reaction>
</comment>
<evidence type="ECO:0000313" key="6">
    <source>
        <dbReference type="Proteomes" id="UP000054977"/>
    </source>
</evidence>
<dbReference type="NCBIfam" id="TIGR00229">
    <property type="entry name" value="sensory_box"/>
    <property type="match status" value="1"/>
</dbReference>
<proteinExistence type="predicted"/>
<dbReference type="InterPro" id="IPR000014">
    <property type="entry name" value="PAS"/>
</dbReference>
<sequence length="321" mass="35484">MLSAVRLLRYTSSLGAQPDGDDARPAPLNYSSSTKPQPQDDDPFRNTLELLPVAILVTNRHGDIVLANAASEKLFGYGSDELTGASADALVPGLRDAAQAALHDAASGHALRIVHGSRDVFARRKEGTEFPAEITTSRLTSHREALMLTVVIDQTERHELQRHRQELALLTRVSTLGEPAGSLAHELNQPLTAILSNAQAAQRFKAMEPIDLDELREILHDLVADNRRASEVIHPRRSTRAYPLAGRSRSHALQHRTQRFGVNHTIDLDHRPANSHFNRADGPGWLHRFRFDRGCRRDGDRRVAHDRHGTSSVVPAACSAR</sequence>
<evidence type="ECO:0000256" key="1">
    <source>
        <dbReference type="ARBA" id="ARBA00000085"/>
    </source>
</evidence>
<gene>
    <name evidence="5" type="ORF">AWB65_06005</name>
</gene>
<dbReference type="STRING" id="326474.AWB65_06005"/>
<dbReference type="InterPro" id="IPR036097">
    <property type="entry name" value="HisK_dim/P_sf"/>
</dbReference>
<keyword evidence="5" id="KW-0418">Kinase</keyword>
<protein>
    <recommendedName>
        <fullName evidence="2">histidine kinase</fullName>
        <ecNumber evidence="2">2.7.13.3</ecNumber>
    </recommendedName>
</protein>
<accession>A0A158J770</accession>
<dbReference type="Gene3D" id="1.10.287.130">
    <property type="match status" value="1"/>
</dbReference>